<feature type="compositionally biased region" description="Low complexity" evidence="1">
    <location>
        <begin position="44"/>
        <end position="53"/>
    </location>
</feature>
<feature type="region of interest" description="Disordered" evidence="1">
    <location>
        <begin position="40"/>
        <end position="67"/>
    </location>
</feature>
<keyword evidence="3" id="KW-1185">Reference proteome</keyword>
<gene>
    <name evidence="2" type="ORF">PIB30_038520</name>
</gene>
<reference evidence="2 3" key="1">
    <citation type="journal article" date="2023" name="Plants (Basel)">
        <title>Bridging the Gap: Combining Genomics and Transcriptomics Approaches to Understand Stylosanthes scabra, an Orphan Legume from the Brazilian Caatinga.</title>
        <authorList>
            <person name="Ferreira-Neto J.R.C."/>
            <person name="da Silva M.D."/>
            <person name="Binneck E."/>
            <person name="de Melo N.F."/>
            <person name="da Silva R.H."/>
            <person name="de Melo A.L.T.M."/>
            <person name="Pandolfi V."/>
            <person name="Bustamante F.O."/>
            <person name="Brasileiro-Vidal A.C."/>
            <person name="Benko-Iseppon A.M."/>
        </authorList>
    </citation>
    <scope>NUCLEOTIDE SEQUENCE [LARGE SCALE GENOMIC DNA]</scope>
    <source>
        <tissue evidence="2">Leaves</tissue>
    </source>
</reference>
<proteinExistence type="predicted"/>
<sequence>MRFPQNPHLDSVITRAEHGYRVPDYPSGPEPNQLYWFSTRQRETQSSTPTAPSQSPPHTPQATAPTLSPSPFADIAGVIGVPPARLTSPRTVIVASPHLAVARSLSLDFLALSSSLVHLSGSPPNLRPPARVEIAYSRLLTAHFNIAYGYFRSPRPVTVILRERRRQARPHPLCRPEIRISGSADPRYVSRALQTRDIGGIQIYYLFRALQTRDTLKLHFELAEPEIWGVCLKW</sequence>
<organism evidence="2 3">
    <name type="scientific">Stylosanthes scabra</name>
    <dbReference type="NCBI Taxonomy" id="79078"/>
    <lineage>
        <taxon>Eukaryota</taxon>
        <taxon>Viridiplantae</taxon>
        <taxon>Streptophyta</taxon>
        <taxon>Embryophyta</taxon>
        <taxon>Tracheophyta</taxon>
        <taxon>Spermatophyta</taxon>
        <taxon>Magnoliopsida</taxon>
        <taxon>eudicotyledons</taxon>
        <taxon>Gunneridae</taxon>
        <taxon>Pentapetalae</taxon>
        <taxon>rosids</taxon>
        <taxon>fabids</taxon>
        <taxon>Fabales</taxon>
        <taxon>Fabaceae</taxon>
        <taxon>Papilionoideae</taxon>
        <taxon>50 kb inversion clade</taxon>
        <taxon>dalbergioids sensu lato</taxon>
        <taxon>Dalbergieae</taxon>
        <taxon>Pterocarpus clade</taxon>
        <taxon>Stylosanthes</taxon>
    </lineage>
</organism>
<name>A0ABU6UFZ8_9FABA</name>
<evidence type="ECO:0000256" key="1">
    <source>
        <dbReference type="SAM" id="MobiDB-lite"/>
    </source>
</evidence>
<evidence type="ECO:0000313" key="3">
    <source>
        <dbReference type="Proteomes" id="UP001341840"/>
    </source>
</evidence>
<evidence type="ECO:0000313" key="2">
    <source>
        <dbReference type="EMBL" id="MED6159023.1"/>
    </source>
</evidence>
<dbReference type="EMBL" id="JASCZI010121028">
    <property type="protein sequence ID" value="MED6159023.1"/>
    <property type="molecule type" value="Genomic_DNA"/>
</dbReference>
<dbReference type="Proteomes" id="UP001341840">
    <property type="component" value="Unassembled WGS sequence"/>
</dbReference>
<protein>
    <submittedName>
        <fullName evidence="2">Uncharacterized protein</fullName>
    </submittedName>
</protein>
<accession>A0ABU6UFZ8</accession>
<comment type="caution">
    <text evidence="2">The sequence shown here is derived from an EMBL/GenBank/DDBJ whole genome shotgun (WGS) entry which is preliminary data.</text>
</comment>